<dbReference type="InterPro" id="IPR001507">
    <property type="entry name" value="ZP_dom"/>
</dbReference>
<feature type="domain" description="ZP" evidence="3">
    <location>
        <begin position="463"/>
        <end position="714"/>
    </location>
</feature>
<gene>
    <name evidence="4" type="ORF">RI129_003539</name>
</gene>
<keyword evidence="2" id="KW-0472">Membrane</keyword>
<feature type="compositionally biased region" description="Low complexity" evidence="1">
    <location>
        <begin position="384"/>
        <end position="406"/>
    </location>
</feature>
<feature type="compositionally biased region" description="Low complexity" evidence="1">
    <location>
        <begin position="220"/>
        <end position="238"/>
    </location>
</feature>
<sequence>MIKSKLCEVLAYFKNFNDSINYLLKELMKPNVATFAICLTIFCLPITLSQQRQALFIKRDIVDNGKRVARQTSADQMVQNILQWLQGVYTDNSRRIRQGSLREYLPPVNTQRPRPFQTASTGDNEIPGGYPPAGSVTPNPPFVDGFPSYNPDLKPPIPDFTGYTQTSRPQPTFTPSTNGYTATVPTRPSISTVGTNGYPHGPSTAYPSSNTNFPSPTTGYNYPSPSSPAYPTTGYPSTNYPTSGYPSPTTGYPTANYPNPTTGYPTSNYPQPTTGYPSPSTGYPSPSTGYPSPTTGYPSPSTGYPSPSSTPDYPTAGTGYPSTNYPYPSTDRYPTTEFPTQSELITSPPFSSADVTTFSYSNVTPDYPTSSPRPFITSRPVTNYPTQSPTDSDSSTSGYYYTTPQPSGSPSPKPDENTIPSTGTREDNTDHYPTDSEQTTAISAPDDDDDLRHPPHIHAIDVECSKDMMTINIEFNRQFDGIIYSKGHFSDPNCRYVNENSGQVKYTFTVSLNSCGTEFINAFDTQGQSYLENVLVLQNEEGIQEVWDTVRSVRCLWEGNLKKVLNVALSVDMLNQEIVTFSGDTAMARLDIQRGRGPFAPSANGLVKIGDIMTLVVSVTGDPGFDIQVKDCRAKDSSGKNVVALTDDYGCILKPKLFGAFQKTRNTRDTGASIIAYAFFNAFKFPDVMDLTLECNVDLCKTDCEMCSDTNQKLEPGRRKRDTYSQNVTSDSSVKIGKMLRVILPEDLNDINSSTAISLTNHDGICMSAQGFVLSSALLISLLTSSCLFSAFIWLKYQRLKLK</sequence>
<dbReference type="SMART" id="SM00241">
    <property type="entry name" value="ZP"/>
    <property type="match status" value="1"/>
</dbReference>
<evidence type="ECO:0000256" key="1">
    <source>
        <dbReference type="SAM" id="MobiDB-lite"/>
    </source>
</evidence>
<dbReference type="InterPro" id="IPR056953">
    <property type="entry name" value="CUT_N"/>
</dbReference>
<evidence type="ECO:0000313" key="4">
    <source>
        <dbReference type="EMBL" id="KAK5648647.1"/>
    </source>
</evidence>
<dbReference type="InterPro" id="IPR042235">
    <property type="entry name" value="ZP-C_dom"/>
</dbReference>
<dbReference type="Proteomes" id="UP001329430">
    <property type="component" value="Chromosome 2"/>
</dbReference>
<feature type="region of interest" description="Disordered" evidence="1">
    <location>
        <begin position="167"/>
        <end position="455"/>
    </location>
</feature>
<dbReference type="AlphaFoldDB" id="A0AAN7ZNE7"/>
<name>A0AAN7ZNE7_9COLE</name>
<evidence type="ECO:0000256" key="2">
    <source>
        <dbReference type="SAM" id="Phobius"/>
    </source>
</evidence>
<dbReference type="Pfam" id="PF25057">
    <property type="entry name" value="CUT_N"/>
    <property type="match status" value="1"/>
</dbReference>
<feature type="compositionally biased region" description="Polar residues" evidence="1">
    <location>
        <begin position="239"/>
        <end position="268"/>
    </location>
</feature>
<feature type="compositionally biased region" description="Polar residues" evidence="1">
    <location>
        <begin position="337"/>
        <end position="372"/>
    </location>
</feature>
<feature type="compositionally biased region" description="Polar residues" evidence="1">
    <location>
        <begin position="205"/>
        <end position="219"/>
    </location>
</feature>
<evidence type="ECO:0000259" key="3">
    <source>
        <dbReference type="PROSITE" id="PS51034"/>
    </source>
</evidence>
<reference evidence="4 5" key="1">
    <citation type="journal article" date="2024" name="Insects">
        <title>An Improved Chromosome-Level Genome Assembly of the Firefly Pyrocoelia pectoralis.</title>
        <authorList>
            <person name="Fu X."/>
            <person name="Meyer-Rochow V.B."/>
            <person name="Ballantyne L."/>
            <person name="Zhu X."/>
        </authorList>
    </citation>
    <scope>NUCLEOTIDE SEQUENCE [LARGE SCALE GENOMIC DNA]</scope>
    <source>
        <strain evidence="4">XCY_ONT2</strain>
    </source>
</reference>
<proteinExistence type="predicted"/>
<feature type="compositionally biased region" description="Polar residues" evidence="1">
    <location>
        <begin position="167"/>
        <end position="195"/>
    </location>
</feature>
<accession>A0AAN7ZNE7</accession>
<dbReference type="Gene3D" id="2.60.40.3210">
    <property type="entry name" value="Zona pellucida, ZP-N domain"/>
    <property type="match status" value="1"/>
</dbReference>
<dbReference type="PANTHER" id="PTHR46560">
    <property type="entry name" value="CYPHER, ISOFORM B"/>
    <property type="match status" value="1"/>
</dbReference>
<keyword evidence="5" id="KW-1185">Reference proteome</keyword>
<feature type="transmembrane region" description="Helical" evidence="2">
    <location>
        <begin position="772"/>
        <end position="795"/>
    </location>
</feature>
<keyword evidence="2" id="KW-0812">Transmembrane</keyword>
<dbReference type="PROSITE" id="PS51034">
    <property type="entry name" value="ZP_2"/>
    <property type="match status" value="1"/>
</dbReference>
<evidence type="ECO:0000313" key="5">
    <source>
        <dbReference type="Proteomes" id="UP001329430"/>
    </source>
</evidence>
<feature type="compositionally biased region" description="Low complexity" evidence="1">
    <location>
        <begin position="269"/>
        <end position="315"/>
    </location>
</feature>
<organism evidence="4 5">
    <name type="scientific">Pyrocoelia pectoralis</name>
    <dbReference type="NCBI Taxonomy" id="417401"/>
    <lineage>
        <taxon>Eukaryota</taxon>
        <taxon>Metazoa</taxon>
        <taxon>Ecdysozoa</taxon>
        <taxon>Arthropoda</taxon>
        <taxon>Hexapoda</taxon>
        <taxon>Insecta</taxon>
        <taxon>Pterygota</taxon>
        <taxon>Neoptera</taxon>
        <taxon>Endopterygota</taxon>
        <taxon>Coleoptera</taxon>
        <taxon>Polyphaga</taxon>
        <taxon>Elateriformia</taxon>
        <taxon>Elateroidea</taxon>
        <taxon>Lampyridae</taxon>
        <taxon>Lampyrinae</taxon>
        <taxon>Pyrocoelia</taxon>
    </lineage>
</organism>
<keyword evidence="2" id="KW-1133">Transmembrane helix</keyword>
<feature type="compositionally biased region" description="Basic and acidic residues" evidence="1">
    <location>
        <begin position="424"/>
        <end position="434"/>
    </location>
</feature>
<dbReference type="PANTHER" id="PTHR46560:SF4">
    <property type="entry name" value="DUSKY"/>
    <property type="match status" value="1"/>
</dbReference>
<comment type="caution">
    <text evidence="4">The sequence shown here is derived from an EMBL/GenBank/DDBJ whole genome shotgun (WGS) entry which is preliminary data.</text>
</comment>
<protein>
    <recommendedName>
        <fullName evidence="3">ZP domain-containing protein</fullName>
    </recommendedName>
</protein>
<dbReference type="Gene3D" id="2.60.40.4100">
    <property type="entry name" value="Zona pellucida, ZP-C domain"/>
    <property type="match status" value="1"/>
</dbReference>
<dbReference type="EMBL" id="JAVRBK010000002">
    <property type="protein sequence ID" value="KAK5648647.1"/>
    <property type="molecule type" value="Genomic_DNA"/>
</dbReference>